<evidence type="ECO:0000313" key="15">
    <source>
        <dbReference type="EMBL" id="GAA4304904.1"/>
    </source>
</evidence>
<gene>
    <name evidence="15" type="ORF">GCM10023143_09690</name>
</gene>
<evidence type="ECO:0000256" key="12">
    <source>
        <dbReference type="SAM" id="MobiDB-lite"/>
    </source>
</evidence>
<evidence type="ECO:0000256" key="3">
    <source>
        <dbReference type="ARBA" id="ARBA00022452"/>
    </source>
</evidence>
<dbReference type="InterPro" id="IPR023996">
    <property type="entry name" value="TonB-dep_OMP_SusC/RagA"/>
</dbReference>
<keyword evidence="3 11" id="KW-1134">Transmembrane beta strand</keyword>
<dbReference type="Pfam" id="PF07715">
    <property type="entry name" value="Plug"/>
    <property type="match status" value="1"/>
</dbReference>
<organism evidence="15 16">
    <name type="scientific">Compostibacter hankyongensis</name>
    <dbReference type="NCBI Taxonomy" id="1007089"/>
    <lineage>
        <taxon>Bacteria</taxon>
        <taxon>Pseudomonadati</taxon>
        <taxon>Bacteroidota</taxon>
        <taxon>Chitinophagia</taxon>
        <taxon>Chitinophagales</taxon>
        <taxon>Chitinophagaceae</taxon>
        <taxon>Compostibacter</taxon>
    </lineage>
</organism>
<keyword evidence="4" id="KW-0410">Iron transport</keyword>
<dbReference type="NCBIfam" id="TIGR04057">
    <property type="entry name" value="SusC_RagA_signa"/>
    <property type="match status" value="1"/>
</dbReference>
<feature type="chain" id="PRO_5045946373" evidence="13">
    <location>
        <begin position="28"/>
        <end position="1032"/>
    </location>
</feature>
<keyword evidence="2 11" id="KW-0813">Transport</keyword>
<dbReference type="InterPro" id="IPR012910">
    <property type="entry name" value="Plug_dom"/>
</dbReference>
<keyword evidence="16" id="KW-1185">Reference proteome</keyword>
<accession>A0ABP8FJD8</accession>
<dbReference type="PROSITE" id="PS52016">
    <property type="entry name" value="TONB_DEPENDENT_REC_3"/>
    <property type="match status" value="1"/>
</dbReference>
<evidence type="ECO:0000256" key="9">
    <source>
        <dbReference type="ARBA" id="ARBA00023136"/>
    </source>
</evidence>
<evidence type="ECO:0000256" key="4">
    <source>
        <dbReference type="ARBA" id="ARBA00022496"/>
    </source>
</evidence>
<dbReference type="NCBIfam" id="TIGR04056">
    <property type="entry name" value="OMP_RagA_SusC"/>
    <property type="match status" value="1"/>
</dbReference>
<dbReference type="PANTHER" id="PTHR32552:SF68">
    <property type="entry name" value="FERRICHROME OUTER MEMBRANE TRANSPORTER_PHAGE RECEPTOR"/>
    <property type="match status" value="1"/>
</dbReference>
<keyword evidence="9 11" id="KW-0472">Membrane</keyword>
<proteinExistence type="inferred from homology"/>
<keyword evidence="7" id="KW-0408">Iron</keyword>
<protein>
    <submittedName>
        <fullName evidence="15">TonB-dependent receptor</fullName>
    </submittedName>
</protein>
<comment type="subcellular location">
    <subcellularLocation>
        <location evidence="1 11">Cell outer membrane</location>
        <topology evidence="1 11">Multi-pass membrane protein</topology>
    </subcellularLocation>
</comment>
<dbReference type="PANTHER" id="PTHR32552">
    <property type="entry name" value="FERRICHROME IRON RECEPTOR-RELATED"/>
    <property type="match status" value="1"/>
</dbReference>
<evidence type="ECO:0000256" key="7">
    <source>
        <dbReference type="ARBA" id="ARBA00023004"/>
    </source>
</evidence>
<feature type="domain" description="TonB-dependent receptor plug" evidence="14">
    <location>
        <begin position="132"/>
        <end position="253"/>
    </location>
</feature>
<keyword evidence="10 11" id="KW-0998">Cell outer membrane</keyword>
<evidence type="ECO:0000256" key="6">
    <source>
        <dbReference type="ARBA" id="ARBA00022729"/>
    </source>
</evidence>
<evidence type="ECO:0000256" key="8">
    <source>
        <dbReference type="ARBA" id="ARBA00023065"/>
    </source>
</evidence>
<comment type="caution">
    <text evidence="15">The sequence shown here is derived from an EMBL/GenBank/DDBJ whole genome shotgun (WGS) entry which is preliminary data.</text>
</comment>
<dbReference type="Gene3D" id="2.170.130.10">
    <property type="entry name" value="TonB-dependent receptor, plug domain"/>
    <property type="match status" value="1"/>
</dbReference>
<dbReference type="InterPro" id="IPR023997">
    <property type="entry name" value="TonB-dep_OMP_SusC/RagA_CS"/>
</dbReference>
<evidence type="ECO:0000256" key="10">
    <source>
        <dbReference type="ARBA" id="ARBA00023237"/>
    </source>
</evidence>
<dbReference type="InterPro" id="IPR008969">
    <property type="entry name" value="CarboxyPept-like_regulatory"/>
</dbReference>
<feature type="signal peptide" evidence="13">
    <location>
        <begin position="1"/>
        <end position="27"/>
    </location>
</feature>
<dbReference type="EMBL" id="BAABFN010000001">
    <property type="protein sequence ID" value="GAA4304904.1"/>
    <property type="molecule type" value="Genomic_DNA"/>
</dbReference>
<dbReference type="RefSeq" id="WP_344976258.1">
    <property type="nucleotide sequence ID" value="NZ_BAABFN010000001.1"/>
</dbReference>
<dbReference type="Gene3D" id="2.60.40.1120">
    <property type="entry name" value="Carboxypeptidase-like, regulatory domain"/>
    <property type="match status" value="1"/>
</dbReference>
<dbReference type="InterPro" id="IPR037066">
    <property type="entry name" value="Plug_dom_sf"/>
</dbReference>
<evidence type="ECO:0000259" key="14">
    <source>
        <dbReference type="Pfam" id="PF07715"/>
    </source>
</evidence>
<dbReference type="SUPFAM" id="SSF56935">
    <property type="entry name" value="Porins"/>
    <property type="match status" value="1"/>
</dbReference>
<dbReference type="Proteomes" id="UP001501207">
    <property type="component" value="Unassembled WGS sequence"/>
</dbReference>
<evidence type="ECO:0000313" key="16">
    <source>
        <dbReference type="Proteomes" id="UP001501207"/>
    </source>
</evidence>
<dbReference type="Gene3D" id="2.40.170.20">
    <property type="entry name" value="TonB-dependent receptor, beta-barrel domain"/>
    <property type="match status" value="1"/>
</dbReference>
<dbReference type="InterPro" id="IPR039426">
    <property type="entry name" value="TonB-dep_rcpt-like"/>
</dbReference>
<dbReference type="Pfam" id="PF13715">
    <property type="entry name" value="CarbopepD_reg_2"/>
    <property type="match status" value="1"/>
</dbReference>
<sequence>MSFKPCRLLTGYFCLILTILLAQTQQAAAQQALTISGTVTDSATNSPLPGVNIAVEGTPNGVATDPAGKFHIQAAKGAALIFSFTGYQTVRRTVVDTLLNVKLGQQSKSLKAVVVTALGIERETKTLTYALQQIQGSKLTEVRDPNANVVNSLAGKIAGAVVTPSADGPGSATRVVLRGNRTISNSNTALMVIDGVAVDNSFGSQPTDETGGSNGYTGGDGTATINPDDIESVSVLKGAAATALYGSRAGNGAIVITTKKGAAGKVAVNYSGSVTMQPPYLLIPFQNSYGRGNGGTAPESPYSTGASWGPETKTYPDNVRDFFNTANTVNNTVNISGGSEKVQAYTSYTNNYATGNIPGNELNRNTLNLRINTHITDKLTTDAKLTYVSQSIKNKPRLGETGTPLNAFIMPRDLSPDSLKHFEDTDPVSGQPIPAPWPTSNPSIYMNPLWYTHRTSYNEDRDRITLLGSAKYQLTDWLSIQARYTLDRYTDKTTGSFYDHTVQPTTQTGGQFFRNHAERSEQNIDLLLSGDNTLSPSFDLNYNIGASILDQKYNATNATANGLNIPNLFTLQNASNPANTYSISRSVMQSVYGTAQLGFKQYLYLDLSARNDWVSTLPPPYSYFYPSAGITAILSDMMHLPSWISFAKVRASYTFVGNGAGAYRLDQYYSFSPGGTHGYISRDVTQNIPNLKPAQTRSFEAGTEWRFLDNRIGIDATFYKTNTINQLLTLGLPVPTGFTTGYINAGNVQNTGVEIVLNASPVAGKTFNWNTTVNFARNENKVIRLLAPEIIQATLSGSARLGQVVVKEGGAYGDLYGQVWAKDDDGRYLVDNNGLPVITPNEKVGNFNPDFNLGWSNTFQYKNFTLSFLIDGQVGGSLISGTDSYLAFFGLRDYTEKYRDGGLVLNAVHADGSQNTTAIDAEQFWGTVSQGGRAAWTQFFTYDATNFRLREISLGYTFNLNKGFLKMARVSLTGGNLFFLYRGESVLDIPGIGKRKIPVDPGVSLGAGNSQGIESGMPPISRNFGLNVKLSF</sequence>
<dbReference type="InterPro" id="IPR036942">
    <property type="entry name" value="Beta-barrel_TonB_sf"/>
</dbReference>
<feature type="region of interest" description="Disordered" evidence="12">
    <location>
        <begin position="201"/>
        <end position="224"/>
    </location>
</feature>
<name>A0ABP8FJD8_9BACT</name>
<evidence type="ECO:0000256" key="1">
    <source>
        <dbReference type="ARBA" id="ARBA00004571"/>
    </source>
</evidence>
<keyword evidence="8" id="KW-0406">Ion transport</keyword>
<evidence type="ECO:0000256" key="5">
    <source>
        <dbReference type="ARBA" id="ARBA00022692"/>
    </source>
</evidence>
<keyword evidence="6 13" id="KW-0732">Signal</keyword>
<feature type="compositionally biased region" description="Gly residues" evidence="12">
    <location>
        <begin position="212"/>
        <end position="221"/>
    </location>
</feature>
<evidence type="ECO:0000256" key="2">
    <source>
        <dbReference type="ARBA" id="ARBA00022448"/>
    </source>
</evidence>
<evidence type="ECO:0000256" key="13">
    <source>
        <dbReference type="SAM" id="SignalP"/>
    </source>
</evidence>
<keyword evidence="15" id="KW-0675">Receptor</keyword>
<reference evidence="16" key="1">
    <citation type="journal article" date="2019" name="Int. J. Syst. Evol. Microbiol.">
        <title>The Global Catalogue of Microorganisms (GCM) 10K type strain sequencing project: providing services to taxonomists for standard genome sequencing and annotation.</title>
        <authorList>
            <consortium name="The Broad Institute Genomics Platform"/>
            <consortium name="The Broad Institute Genome Sequencing Center for Infectious Disease"/>
            <person name="Wu L."/>
            <person name="Ma J."/>
        </authorList>
    </citation>
    <scope>NUCLEOTIDE SEQUENCE [LARGE SCALE GENOMIC DNA]</scope>
    <source>
        <strain evidence="16">JCM 17664</strain>
    </source>
</reference>
<dbReference type="SUPFAM" id="SSF49464">
    <property type="entry name" value="Carboxypeptidase regulatory domain-like"/>
    <property type="match status" value="1"/>
</dbReference>
<keyword evidence="5 11" id="KW-0812">Transmembrane</keyword>
<comment type="similarity">
    <text evidence="11">Belongs to the TonB-dependent receptor family.</text>
</comment>
<evidence type="ECO:0000256" key="11">
    <source>
        <dbReference type="PROSITE-ProRule" id="PRU01360"/>
    </source>
</evidence>